<gene>
    <name evidence="2" type="ORF">GCM10008938_43590</name>
</gene>
<feature type="transmembrane region" description="Helical" evidence="1">
    <location>
        <begin position="45"/>
        <end position="66"/>
    </location>
</feature>
<protein>
    <recommendedName>
        <fullName evidence="4">DUF4383 domain-containing protein</fullName>
    </recommendedName>
</protein>
<evidence type="ECO:0000313" key="2">
    <source>
        <dbReference type="EMBL" id="GGJ52899.1"/>
    </source>
</evidence>
<organism evidence="2 3">
    <name type="scientific">Deinococcus roseus</name>
    <dbReference type="NCBI Taxonomy" id="392414"/>
    <lineage>
        <taxon>Bacteria</taxon>
        <taxon>Thermotogati</taxon>
        <taxon>Deinococcota</taxon>
        <taxon>Deinococci</taxon>
        <taxon>Deinococcales</taxon>
        <taxon>Deinococcaceae</taxon>
        <taxon>Deinococcus</taxon>
    </lineage>
</organism>
<proteinExistence type="predicted"/>
<feature type="transmembrane region" description="Helical" evidence="1">
    <location>
        <begin position="73"/>
        <end position="93"/>
    </location>
</feature>
<name>A0ABQ2DFS9_9DEIO</name>
<comment type="caution">
    <text evidence="2">The sequence shown here is derived from an EMBL/GenBank/DDBJ whole genome shotgun (WGS) entry which is preliminary data.</text>
</comment>
<evidence type="ECO:0000256" key="1">
    <source>
        <dbReference type="SAM" id="Phobius"/>
    </source>
</evidence>
<evidence type="ECO:0008006" key="4">
    <source>
        <dbReference type="Google" id="ProtNLM"/>
    </source>
</evidence>
<dbReference type="Proteomes" id="UP000632222">
    <property type="component" value="Unassembled WGS sequence"/>
</dbReference>
<reference evidence="3" key="1">
    <citation type="journal article" date="2019" name="Int. J. Syst. Evol. Microbiol.">
        <title>The Global Catalogue of Microorganisms (GCM) 10K type strain sequencing project: providing services to taxonomists for standard genome sequencing and annotation.</title>
        <authorList>
            <consortium name="The Broad Institute Genomics Platform"/>
            <consortium name="The Broad Institute Genome Sequencing Center for Infectious Disease"/>
            <person name="Wu L."/>
            <person name="Ma J."/>
        </authorList>
    </citation>
    <scope>NUCLEOTIDE SEQUENCE [LARGE SCALE GENOMIC DNA]</scope>
    <source>
        <strain evidence="3">JCM 14370</strain>
    </source>
</reference>
<accession>A0ABQ2DFS9</accession>
<dbReference type="EMBL" id="BMOD01000025">
    <property type="protein sequence ID" value="GGJ52899.1"/>
    <property type="molecule type" value="Genomic_DNA"/>
</dbReference>
<feature type="transmembrane region" description="Helical" evidence="1">
    <location>
        <begin position="99"/>
        <end position="116"/>
    </location>
</feature>
<evidence type="ECO:0000313" key="3">
    <source>
        <dbReference type="Proteomes" id="UP000632222"/>
    </source>
</evidence>
<keyword evidence="1" id="KW-0472">Membrane</keyword>
<keyword evidence="3" id="KW-1185">Reference proteome</keyword>
<keyword evidence="1" id="KW-1133">Transmembrane helix</keyword>
<sequence length="129" mass="13925">MSMMQKTQAVVALVLMLLCSAGTFVVSNAGRLALGVFPVTVTLMWVYLISVLLLGAAVLVSSTFAVRVSTWLGFGYALMAFMGIFTPSLLDLPLQGGNLWMHLLVALTLLYTWLILPDQTAVRKPAHPA</sequence>
<keyword evidence="1" id="KW-0812">Transmembrane</keyword>